<dbReference type="PANTHER" id="PTHR28008">
    <property type="entry name" value="DOMAIN PROTEIN, PUTATIVE (AFU_ORTHOLOGUE AFUA_3G10980)-RELATED"/>
    <property type="match status" value="1"/>
</dbReference>
<protein>
    <submittedName>
        <fullName evidence="3">VanZ-like family protein</fullName>
    </submittedName>
</protein>
<keyword evidence="1" id="KW-0812">Transmembrane</keyword>
<dbReference type="EMBL" id="CP020474">
    <property type="protein sequence ID" value="ARE82131.1"/>
    <property type="molecule type" value="Genomic_DNA"/>
</dbReference>
<organism evidence="3 4">
    <name type="scientific">Roseovarius mucosus</name>
    <dbReference type="NCBI Taxonomy" id="215743"/>
    <lineage>
        <taxon>Bacteria</taxon>
        <taxon>Pseudomonadati</taxon>
        <taxon>Pseudomonadota</taxon>
        <taxon>Alphaproteobacteria</taxon>
        <taxon>Rhodobacterales</taxon>
        <taxon>Roseobacteraceae</taxon>
        <taxon>Roseovarius</taxon>
    </lineage>
</organism>
<proteinExistence type="predicted"/>
<dbReference type="NCBIfam" id="NF037970">
    <property type="entry name" value="vanZ_1"/>
    <property type="match status" value="1"/>
</dbReference>
<feature type="domain" description="VanZ-like" evidence="2">
    <location>
        <begin position="31"/>
        <end position="102"/>
    </location>
</feature>
<dbReference type="KEGG" id="rmm:ROSMUCSMR3_00628"/>
<keyword evidence="1" id="KW-1133">Transmembrane helix</keyword>
<evidence type="ECO:0000313" key="3">
    <source>
        <dbReference type="EMBL" id="ARE82131.1"/>
    </source>
</evidence>
<keyword evidence="4" id="KW-1185">Reference proteome</keyword>
<feature type="transmembrane region" description="Helical" evidence="1">
    <location>
        <begin position="57"/>
        <end position="76"/>
    </location>
</feature>
<sequence length="111" mass="11813">MVKILTALMTLAIGVTTLMPSTGGHSPLLGLDKLAHLVAFAALVIPITMAQPRSWALIWLVALSYGGLIEIVQPHFGRGAEWADFVADGLGAAMGIALALILRRRLPAFRQ</sequence>
<name>A0A1V0RK74_9RHOB</name>
<dbReference type="InterPro" id="IPR006976">
    <property type="entry name" value="VanZ-like"/>
</dbReference>
<feature type="transmembrane region" description="Helical" evidence="1">
    <location>
        <begin position="82"/>
        <end position="102"/>
    </location>
</feature>
<dbReference type="AlphaFoldDB" id="A0A1V0RK74"/>
<reference evidence="3 4" key="1">
    <citation type="submission" date="2017-03" db="EMBL/GenBank/DDBJ databases">
        <title>Genome Sequence of Roseovarius mucosus strain SMR3 Isolated from a culture of the Diatom Skeletonema marinoi.</title>
        <authorList>
            <person name="Topel M."/>
            <person name="Pinder M."/>
            <person name="Johansson O.N."/>
            <person name="Kourtchenko O."/>
            <person name="Godhe A."/>
            <person name="Clarke A.K."/>
        </authorList>
    </citation>
    <scope>NUCLEOTIDE SEQUENCE [LARGE SCALE GENOMIC DNA]</scope>
    <source>
        <strain evidence="3 4">SMR3</strain>
    </source>
</reference>
<evidence type="ECO:0000256" key="1">
    <source>
        <dbReference type="SAM" id="Phobius"/>
    </source>
</evidence>
<dbReference type="OrthoDB" id="582407at2"/>
<dbReference type="PANTHER" id="PTHR28008:SF1">
    <property type="entry name" value="DOMAIN PROTEIN, PUTATIVE (AFU_ORTHOLOGUE AFUA_3G10980)-RELATED"/>
    <property type="match status" value="1"/>
</dbReference>
<dbReference type="Pfam" id="PF04892">
    <property type="entry name" value="VanZ"/>
    <property type="match status" value="1"/>
</dbReference>
<gene>
    <name evidence="3" type="ORF">ROSMUCSMR3_00628</name>
</gene>
<evidence type="ECO:0000313" key="4">
    <source>
        <dbReference type="Proteomes" id="UP000192273"/>
    </source>
</evidence>
<evidence type="ECO:0000259" key="2">
    <source>
        <dbReference type="Pfam" id="PF04892"/>
    </source>
</evidence>
<keyword evidence="1" id="KW-0472">Membrane</keyword>
<accession>A0A1V0RK74</accession>
<dbReference type="Proteomes" id="UP000192273">
    <property type="component" value="Chromosome"/>
</dbReference>